<feature type="region of interest" description="Disordered" evidence="6">
    <location>
        <begin position="267"/>
        <end position="295"/>
    </location>
</feature>
<keyword evidence="7" id="KW-1133">Transmembrane helix</keyword>
<keyword evidence="5" id="KW-0539">Nucleus</keyword>
<dbReference type="PROSITE" id="PS50222">
    <property type="entry name" value="EF_HAND_2"/>
    <property type="match status" value="1"/>
</dbReference>
<dbReference type="GO" id="GO:0006511">
    <property type="term" value="P:ubiquitin-dependent protein catabolic process"/>
    <property type="evidence" value="ECO:0007669"/>
    <property type="project" value="InterPro"/>
</dbReference>
<dbReference type="GO" id="GO:0005509">
    <property type="term" value="F:calcium ion binding"/>
    <property type="evidence" value="ECO:0007669"/>
    <property type="project" value="InterPro"/>
</dbReference>
<gene>
    <name evidence="11" type="ORF">SNE40_022567</name>
</gene>
<comment type="pathway">
    <text evidence="2">Protein modification; protein ubiquitination.</text>
</comment>
<dbReference type="GO" id="GO:0036503">
    <property type="term" value="P:ERAD pathway"/>
    <property type="evidence" value="ECO:0007669"/>
    <property type="project" value="InterPro"/>
</dbReference>
<dbReference type="InterPro" id="IPR016135">
    <property type="entry name" value="UBQ-conjugating_enzyme/RWD"/>
</dbReference>
<keyword evidence="12" id="KW-1185">Reference proteome</keyword>
<dbReference type="PROSITE" id="PS50127">
    <property type="entry name" value="UBC_2"/>
    <property type="match status" value="1"/>
</dbReference>
<dbReference type="EMBL" id="JAZGQO010000021">
    <property type="protein sequence ID" value="KAK6165686.1"/>
    <property type="molecule type" value="Genomic_DNA"/>
</dbReference>
<accession>A0AAN8GB24</accession>
<feature type="transmembrane region" description="Helical" evidence="7">
    <location>
        <begin position="131"/>
        <end position="153"/>
    </location>
</feature>
<dbReference type="InterPro" id="IPR018247">
    <property type="entry name" value="EF_Hand_1_Ca_BS"/>
</dbReference>
<feature type="compositionally biased region" description="Basic and acidic residues" evidence="6">
    <location>
        <begin position="104"/>
        <end position="125"/>
    </location>
</feature>
<dbReference type="InterPro" id="IPR002048">
    <property type="entry name" value="EF_hand_dom"/>
</dbReference>
<dbReference type="InterPro" id="IPR000608">
    <property type="entry name" value="UBC"/>
</dbReference>
<dbReference type="GO" id="GO:0034450">
    <property type="term" value="F:ubiquitin-ubiquitin ligase activity"/>
    <property type="evidence" value="ECO:0007669"/>
    <property type="project" value="InterPro"/>
</dbReference>
<evidence type="ECO:0000256" key="6">
    <source>
        <dbReference type="SAM" id="MobiDB-lite"/>
    </source>
</evidence>
<evidence type="ECO:0000259" key="10">
    <source>
        <dbReference type="PROSITE" id="PS50222"/>
    </source>
</evidence>
<evidence type="ECO:0000313" key="11">
    <source>
        <dbReference type="EMBL" id="KAK6165686.1"/>
    </source>
</evidence>
<dbReference type="GO" id="GO:0005634">
    <property type="term" value="C:nucleus"/>
    <property type="evidence" value="ECO:0007669"/>
    <property type="project" value="UniProtKB-SubCell"/>
</dbReference>
<dbReference type="CDD" id="cd23810">
    <property type="entry name" value="UBCc_BIRC6"/>
    <property type="match status" value="1"/>
</dbReference>
<dbReference type="Proteomes" id="UP001347796">
    <property type="component" value="Unassembled WGS sequence"/>
</dbReference>
<sequence>MKIWRKFIALGWIFALLFACEISVCDGQDEDEDETLSLVEIKETNPDLSVALSEYDVNGDGILDVDEIDLSYSYITAAIDKHQHKDKKFQEDKEEEDGSEENEESQKDSSEEDKRKIEKRNEGEKKQASNWILPSIIVATVLGAMVTALVFFLTKQEIPSNHNIRTPAGSNTTKREEWLNRISQQNKNESRTQSSSNKDNTPGDQTLTNEKPSDETPSLDIKDDHLKDKEKTILYQTVDKTSKQKDDEKLPDEVSKIDVKDDRFKDKEKTVSNQAADKLGTDDVSSGTTPKPCNKEQPRQLTLVEFLECVLNCKIEIKNSKTHYSLGSLTIKDSDFPVHSDDIPEKIGAVMKLIIPRQINKMKYVLNIFDGCEVREAEIKHDDLIISASKWLKNKAISVIFETIKAEDSEASAADDLWTDYGSKDVANDAVVFLRRISGWSEDGVVVSPGLLSNLLDYSCHGNKCVDFLVALIQAAGRQIKNVKRLDEMVLQESNTLKGLEILLSNVNLSSVLAVVLQKEINSAAEDLGIYFENHSIFGPLLSVTSIPTTKKIGNMMSLTGNSVIPFVELQKGSFHPKESDLRILEKSIQDCFHQCQDNIYNAMKKVVSNKSTREAGLAWLATLIGLNDLRTASLQVTDTQSQTCCSDGFMLNFCAVMLKFFIPIYGNKEKIDKIDLRYSTSSSCRLNYHFETCLAAGQIVSEKENQKKFGALPEELQNQHSFITECFHLTQRALSIGVIPAIIHYNHMHRDLSNQIQAVKDTPKENEVKRTHVLLNMMWETSLADVDLVKNITMFYLTQADLLLQLTSHDDDSDKQSKHKDERLLFQQIPEFCVKDMAVWFQFVAGHAIHVHKGIMWGLQLSRFVDCCVVLLERPDIMPGPIVASKLVSTLLLFVQSSPHNRQGTSGWSGTSAMSDLGLMVHTSPTVQSKLGPALLHTYISVDVVEGLDVDKDEFDKYTARSQIGQLIRHLWDRPDCKQSILQQHLTPQFQNFLGAILDTLLYMLHDALSRMANVKRSELAKDNVSEWNSLSSKEQHDRTLFLMNEEHAGRGFMALANQTLSFILLLTEEEVVSACFNRNPLAQRSASAICGFLLSLCGAKAKDYKVKNMAKYNFDPKLLLTNIVKIILHICKNEESESGFKKALAEDSDFELEAFQKAFEVIYSKGLTGEEFVDQFANLIVELKELQNSVSSSKVLSKQEFDWLKDVVTMEINQDELIKSYTNIMASLRFETSNLAESHSYQSNVQAIDPRSPKVKTLMKEMKQLQQNLPVHPHAAIYVRQDEDRMDLMRAMITGPVDTPYSGGCFFFDVYFPTTYPNNPPLVKLITTGNGTVRFNPNLYSDGKVCLSLLGTWHAGDASEKWNPGNSSLYQVLVSIQSIILTSDPMFNEPGYDGMRETEDGKKQSGQYNWKIQLHTLRHAILGNIRHPPPGFEDLIKRHYYIQKDSVLKQCAVWIEQCEDEDLVKRMRIVCDDIYRELQNIELPPLHKDDSEEELSE</sequence>
<dbReference type="GO" id="GO:0000209">
    <property type="term" value="P:protein polyubiquitination"/>
    <property type="evidence" value="ECO:0007669"/>
    <property type="project" value="TreeGrafter"/>
</dbReference>
<evidence type="ECO:0000256" key="1">
    <source>
        <dbReference type="ARBA" id="ARBA00004123"/>
    </source>
</evidence>
<dbReference type="InterPro" id="IPR019474">
    <property type="entry name" value="Ub_conjug_fac_E4_core"/>
</dbReference>
<dbReference type="InterPro" id="IPR045132">
    <property type="entry name" value="UBE4"/>
</dbReference>
<name>A0AAN8GB24_PATCE</name>
<dbReference type="SMART" id="SM00212">
    <property type="entry name" value="UBCc"/>
    <property type="match status" value="1"/>
</dbReference>
<proteinExistence type="predicted"/>
<feature type="compositionally biased region" description="Acidic residues" evidence="6">
    <location>
        <begin position="92"/>
        <end position="103"/>
    </location>
</feature>
<dbReference type="PANTHER" id="PTHR13931">
    <property type="entry name" value="UBIQUITINATION FACTOR E4"/>
    <property type="match status" value="1"/>
</dbReference>
<dbReference type="Gene3D" id="3.10.110.10">
    <property type="entry name" value="Ubiquitin Conjugating Enzyme"/>
    <property type="match status" value="1"/>
</dbReference>
<keyword evidence="7" id="KW-0812">Transmembrane</keyword>
<dbReference type="GO" id="GO:0005737">
    <property type="term" value="C:cytoplasm"/>
    <property type="evidence" value="ECO:0007669"/>
    <property type="project" value="TreeGrafter"/>
</dbReference>
<feature type="region of interest" description="Disordered" evidence="6">
    <location>
        <begin position="85"/>
        <end position="125"/>
    </location>
</feature>
<evidence type="ECO:0000256" key="8">
    <source>
        <dbReference type="SAM" id="SignalP"/>
    </source>
</evidence>
<comment type="subcellular location">
    <subcellularLocation>
        <location evidence="1">Nucleus</location>
    </subcellularLocation>
</comment>
<dbReference type="Pfam" id="PF10408">
    <property type="entry name" value="Ufd2P_core"/>
    <property type="match status" value="1"/>
</dbReference>
<feature type="chain" id="PRO_5042989815" evidence="8">
    <location>
        <begin position="28"/>
        <end position="1499"/>
    </location>
</feature>
<feature type="domain" description="UBC core" evidence="9">
    <location>
        <begin position="1255"/>
        <end position="1423"/>
    </location>
</feature>
<evidence type="ECO:0000256" key="2">
    <source>
        <dbReference type="ARBA" id="ARBA00004906"/>
    </source>
</evidence>
<feature type="compositionally biased region" description="Polar residues" evidence="6">
    <location>
        <begin position="184"/>
        <end position="210"/>
    </location>
</feature>
<dbReference type="PROSITE" id="PS00018">
    <property type="entry name" value="EF_HAND_1"/>
    <property type="match status" value="1"/>
</dbReference>
<keyword evidence="4" id="KW-0833">Ubl conjugation pathway</keyword>
<dbReference type="SUPFAM" id="SSF54495">
    <property type="entry name" value="UBC-like"/>
    <property type="match status" value="1"/>
</dbReference>
<dbReference type="Pfam" id="PF00179">
    <property type="entry name" value="UQ_con"/>
    <property type="match status" value="1"/>
</dbReference>
<organism evidence="11 12">
    <name type="scientific">Patella caerulea</name>
    <name type="common">Rayed Mediterranean limpet</name>
    <dbReference type="NCBI Taxonomy" id="87958"/>
    <lineage>
        <taxon>Eukaryota</taxon>
        <taxon>Metazoa</taxon>
        <taxon>Spiralia</taxon>
        <taxon>Lophotrochozoa</taxon>
        <taxon>Mollusca</taxon>
        <taxon>Gastropoda</taxon>
        <taxon>Patellogastropoda</taxon>
        <taxon>Patelloidea</taxon>
        <taxon>Patellidae</taxon>
        <taxon>Patella</taxon>
    </lineage>
</organism>
<keyword evidence="7" id="KW-0472">Membrane</keyword>
<dbReference type="GO" id="GO:0000151">
    <property type="term" value="C:ubiquitin ligase complex"/>
    <property type="evidence" value="ECO:0007669"/>
    <property type="project" value="InterPro"/>
</dbReference>
<dbReference type="PANTHER" id="PTHR13931:SF2">
    <property type="entry name" value="UBIQUITIN CONJUGATION FACTOR E4 B"/>
    <property type="match status" value="1"/>
</dbReference>
<evidence type="ECO:0000259" key="9">
    <source>
        <dbReference type="PROSITE" id="PS50127"/>
    </source>
</evidence>
<keyword evidence="8" id="KW-0732">Signal</keyword>
<dbReference type="PROSITE" id="PS51257">
    <property type="entry name" value="PROKAR_LIPOPROTEIN"/>
    <property type="match status" value="1"/>
</dbReference>
<comment type="caution">
    <text evidence="11">The sequence shown here is derived from an EMBL/GenBank/DDBJ whole genome shotgun (WGS) entry which is preliminary data.</text>
</comment>
<feature type="signal peptide" evidence="8">
    <location>
        <begin position="1"/>
        <end position="27"/>
    </location>
</feature>
<evidence type="ECO:0000256" key="4">
    <source>
        <dbReference type="ARBA" id="ARBA00022786"/>
    </source>
</evidence>
<evidence type="ECO:0000256" key="5">
    <source>
        <dbReference type="ARBA" id="ARBA00023242"/>
    </source>
</evidence>
<feature type="region of interest" description="Disordered" evidence="6">
    <location>
        <begin position="184"/>
        <end position="225"/>
    </location>
</feature>
<evidence type="ECO:0000313" key="12">
    <source>
        <dbReference type="Proteomes" id="UP001347796"/>
    </source>
</evidence>
<keyword evidence="3" id="KW-0808">Transferase</keyword>
<protein>
    <submittedName>
        <fullName evidence="11">Uncharacterized protein</fullName>
    </submittedName>
</protein>
<evidence type="ECO:0000256" key="3">
    <source>
        <dbReference type="ARBA" id="ARBA00022679"/>
    </source>
</evidence>
<feature type="domain" description="EF-hand" evidence="10">
    <location>
        <begin position="43"/>
        <end position="78"/>
    </location>
</feature>
<reference evidence="11 12" key="1">
    <citation type="submission" date="2024-01" db="EMBL/GenBank/DDBJ databases">
        <title>The genome of the rayed Mediterranean limpet Patella caerulea (Linnaeus, 1758).</title>
        <authorList>
            <person name="Anh-Thu Weber A."/>
            <person name="Halstead-Nussloch G."/>
        </authorList>
    </citation>
    <scope>NUCLEOTIDE SEQUENCE [LARGE SCALE GENOMIC DNA]</scope>
    <source>
        <strain evidence="11">AATW-2023a</strain>
        <tissue evidence="11">Whole specimen</tissue>
    </source>
</reference>
<evidence type="ECO:0000256" key="7">
    <source>
        <dbReference type="SAM" id="Phobius"/>
    </source>
</evidence>